<dbReference type="CDD" id="cd00371">
    <property type="entry name" value="HMA"/>
    <property type="match status" value="1"/>
</dbReference>
<dbReference type="PRINTS" id="PR00946">
    <property type="entry name" value="HGSCAVENGER"/>
</dbReference>
<name>A0A537LLR3_9BACT</name>
<sequence>MEVKAMLATLKVPRIHCDGCVNTVTNAVRKLPGVTAVEASEVTKEVKVQFDPAQVNEQKIRATLNLVGYPPA</sequence>
<evidence type="ECO:0000313" key="3">
    <source>
        <dbReference type="EMBL" id="TMJ13180.1"/>
    </source>
</evidence>
<dbReference type="Pfam" id="PF00403">
    <property type="entry name" value="HMA"/>
    <property type="match status" value="1"/>
</dbReference>
<protein>
    <submittedName>
        <fullName evidence="2">Heavy-metal-associated domain-containing protein</fullName>
    </submittedName>
</protein>
<evidence type="ECO:0000313" key="4">
    <source>
        <dbReference type="Proteomes" id="UP000315217"/>
    </source>
</evidence>
<dbReference type="SUPFAM" id="SSF55008">
    <property type="entry name" value="HMA, heavy metal-associated domain"/>
    <property type="match status" value="1"/>
</dbReference>
<dbReference type="EMBL" id="VBAJ01000075">
    <property type="protein sequence ID" value="TMJ08912.1"/>
    <property type="molecule type" value="Genomic_DNA"/>
</dbReference>
<proteinExistence type="predicted"/>
<dbReference type="Gene3D" id="3.30.70.100">
    <property type="match status" value="1"/>
</dbReference>
<gene>
    <name evidence="3" type="ORF">E6G98_01000</name>
    <name evidence="2" type="ORF">E6G99_03590</name>
</gene>
<dbReference type="EMBL" id="VBAI01000010">
    <property type="protein sequence ID" value="TMJ13180.1"/>
    <property type="molecule type" value="Genomic_DNA"/>
</dbReference>
<dbReference type="PROSITE" id="PS50846">
    <property type="entry name" value="HMA_2"/>
    <property type="match status" value="1"/>
</dbReference>
<feature type="domain" description="HMA" evidence="1">
    <location>
        <begin position="6"/>
        <end position="72"/>
    </location>
</feature>
<evidence type="ECO:0000313" key="5">
    <source>
        <dbReference type="Proteomes" id="UP000318661"/>
    </source>
</evidence>
<reference evidence="4 5" key="1">
    <citation type="journal article" date="2019" name="Nat. Microbiol.">
        <title>Mediterranean grassland soil C-N compound turnover is dependent on rainfall and depth, and is mediated by genomically divergent microorganisms.</title>
        <authorList>
            <person name="Diamond S."/>
            <person name="Andeer P.F."/>
            <person name="Li Z."/>
            <person name="Crits-Christoph A."/>
            <person name="Burstein D."/>
            <person name="Anantharaman K."/>
            <person name="Lane K.R."/>
            <person name="Thomas B.C."/>
            <person name="Pan C."/>
            <person name="Northen T.R."/>
            <person name="Banfield J.F."/>
        </authorList>
    </citation>
    <scope>NUCLEOTIDE SEQUENCE [LARGE SCALE GENOMIC DNA]</scope>
    <source>
        <strain evidence="3">NP_1</strain>
        <strain evidence="2">NP_2</strain>
    </source>
</reference>
<dbReference type="InterPro" id="IPR036163">
    <property type="entry name" value="HMA_dom_sf"/>
</dbReference>
<dbReference type="InterPro" id="IPR001802">
    <property type="entry name" value="MerP/CopZ"/>
</dbReference>
<evidence type="ECO:0000259" key="1">
    <source>
        <dbReference type="PROSITE" id="PS50846"/>
    </source>
</evidence>
<dbReference type="Proteomes" id="UP000315217">
    <property type="component" value="Unassembled WGS sequence"/>
</dbReference>
<dbReference type="AlphaFoldDB" id="A0A537LLR3"/>
<evidence type="ECO:0000313" key="2">
    <source>
        <dbReference type="EMBL" id="TMJ08912.1"/>
    </source>
</evidence>
<dbReference type="Proteomes" id="UP000318661">
    <property type="component" value="Unassembled WGS sequence"/>
</dbReference>
<accession>A0A537LLR3</accession>
<dbReference type="GO" id="GO:0046872">
    <property type="term" value="F:metal ion binding"/>
    <property type="evidence" value="ECO:0007669"/>
    <property type="project" value="InterPro"/>
</dbReference>
<organism evidence="2 5">
    <name type="scientific">Candidatus Segetimicrobium genomatis</name>
    <dbReference type="NCBI Taxonomy" id="2569760"/>
    <lineage>
        <taxon>Bacteria</taxon>
        <taxon>Bacillati</taxon>
        <taxon>Candidatus Sysuimicrobiota</taxon>
        <taxon>Candidatus Sysuimicrobiia</taxon>
        <taxon>Candidatus Sysuimicrobiales</taxon>
        <taxon>Candidatus Segetimicrobiaceae</taxon>
        <taxon>Candidatus Segetimicrobium</taxon>
    </lineage>
</organism>
<dbReference type="InterPro" id="IPR006121">
    <property type="entry name" value="HMA_dom"/>
</dbReference>
<comment type="caution">
    <text evidence="2">The sequence shown here is derived from an EMBL/GenBank/DDBJ whole genome shotgun (WGS) entry which is preliminary data.</text>
</comment>